<dbReference type="EMBL" id="JAAOCA010000003">
    <property type="protein sequence ID" value="MBD1597702.1"/>
    <property type="molecule type" value="Genomic_DNA"/>
</dbReference>
<dbReference type="Gene3D" id="2.60.120.200">
    <property type="match status" value="1"/>
</dbReference>
<reference evidence="2 3" key="1">
    <citation type="journal article" date="2020" name="Insects">
        <title>Bacteria Belonging to Pseudomonas typographi sp. nov. from the Bark Beetle Ips typographus Have Genomic Potential to Aid in the Host Ecology.</title>
        <authorList>
            <person name="Peral-Aranega E."/>
            <person name="Saati-Santamaria Z."/>
            <person name="Kolarik M."/>
            <person name="Rivas R."/>
            <person name="Garcia-Fraile P."/>
        </authorList>
    </citation>
    <scope>NUCLEOTIDE SEQUENCE [LARGE SCALE GENOMIC DNA]</scope>
    <source>
        <strain evidence="2 3">CA3A</strain>
    </source>
</reference>
<evidence type="ECO:0000259" key="1">
    <source>
        <dbReference type="Pfam" id="PF19763"/>
    </source>
</evidence>
<dbReference type="Pfam" id="PF19763">
    <property type="entry name" value="DUF6250"/>
    <property type="match status" value="1"/>
</dbReference>
<proteinExistence type="predicted"/>
<sequence>MPCPATFALPAPIQDDFHGLAPARWRVETERPAQSRVATEQGRLIMDTAAGMTVWLNQPLGGAYRIEFLRQVLVAGQPNDRPSDMNVFWGAHEPGLAALLPRDGALASYDSMVCWYVGMGGNGNSTTRFRYYDGSGARQMLGETLGPAHLLEPGRIYRIAIEVSATHTAYWVDGVRVFEQPLAGLPRPGYFGWRSVWSRQAISRFSVQAL</sequence>
<dbReference type="InterPro" id="IPR046217">
    <property type="entry name" value="DUF6250"/>
</dbReference>
<feature type="domain" description="DUF6250" evidence="1">
    <location>
        <begin position="47"/>
        <end position="205"/>
    </location>
</feature>
<protein>
    <recommendedName>
        <fullName evidence="1">DUF6250 domain-containing protein</fullName>
    </recommendedName>
</protein>
<keyword evidence="3" id="KW-1185">Reference proteome</keyword>
<dbReference type="Proteomes" id="UP000805841">
    <property type="component" value="Unassembled WGS sequence"/>
</dbReference>
<gene>
    <name evidence="2" type="ORF">HAQ05_03105</name>
</gene>
<name>A0ABR7YX00_9PSED</name>
<organism evidence="2 3">
    <name type="scientific">Pseudomonas typographi</name>
    <dbReference type="NCBI Taxonomy" id="2715964"/>
    <lineage>
        <taxon>Bacteria</taxon>
        <taxon>Pseudomonadati</taxon>
        <taxon>Pseudomonadota</taxon>
        <taxon>Gammaproteobacteria</taxon>
        <taxon>Pseudomonadales</taxon>
        <taxon>Pseudomonadaceae</taxon>
        <taxon>Pseudomonas</taxon>
    </lineage>
</organism>
<evidence type="ECO:0000313" key="2">
    <source>
        <dbReference type="EMBL" id="MBD1597702.1"/>
    </source>
</evidence>
<dbReference type="RefSeq" id="WP_190417258.1">
    <property type="nucleotide sequence ID" value="NZ_JAAOCA010000003.1"/>
</dbReference>
<accession>A0ABR7YX00</accession>
<evidence type="ECO:0000313" key="3">
    <source>
        <dbReference type="Proteomes" id="UP000805841"/>
    </source>
</evidence>
<comment type="caution">
    <text evidence="2">The sequence shown here is derived from an EMBL/GenBank/DDBJ whole genome shotgun (WGS) entry which is preliminary data.</text>
</comment>